<gene>
    <name evidence="2" type="ORF">BD289DRAFT_440668</name>
</gene>
<dbReference type="EMBL" id="KZ678529">
    <property type="protein sequence ID" value="PSR80481.1"/>
    <property type="molecule type" value="Genomic_DNA"/>
</dbReference>
<feature type="transmembrane region" description="Helical" evidence="1">
    <location>
        <begin position="65"/>
        <end position="86"/>
    </location>
</feature>
<keyword evidence="1" id="KW-0472">Membrane</keyword>
<sequence length="145" mass="14138">MFCSLVSSVSVYSPALVPSSCATLSPTFVPTLLINEPMRPADVSAACSSSVGAAWVSEVDVDVQVASLVVSADVVVAPAGVVVAVLSSDVVVAAVGVVVLWVAAVAVGSAVEVGSVVSLAEVVSTCVVAAALAVVVFSASSAAFD</sequence>
<proteinExistence type="predicted"/>
<protein>
    <submittedName>
        <fullName evidence="2">Uncharacterized protein</fullName>
    </submittedName>
</protein>
<keyword evidence="1" id="KW-1133">Transmembrane helix</keyword>
<feature type="transmembrane region" description="Helical" evidence="1">
    <location>
        <begin position="91"/>
        <end position="110"/>
    </location>
</feature>
<feature type="transmembrane region" description="Helical" evidence="1">
    <location>
        <begin position="122"/>
        <end position="144"/>
    </location>
</feature>
<evidence type="ECO:0000313" key="3">
    <source>
        <dbReference type="Proteomes" id="UP000241462"/>
    </source>
</evidence>
<accession>A0A2T3A0A5</accession>
<dbReference type="InParanoid" id="A0A2T3A0A5"/>
<reference evidence="2 3" key="1">
    <citation type="journal article" date="2018" name="Mycol. Prog.">
        <title>Coniella lustricola, a new species from submerged detritus.</title>
        <authorList>
            <person name="Raudabaugh D.B."/>
            <person name="Iturriaga T."/>
            <person name="Carver A."/>
            <person name="Mondo S."/>
            <person name="Pangilinan J."/>
            <person name="Lipzen A."/>
            <person name="He G."/>
            <person name="Amirebrahimi M."/>
            <person name="Grigoriev I.V."/>
            <person name="Miller A.N."/>
        </authorList>
    </citation>
    <scope>NUCLEOTIDE SEQUENCE [LARGE SCALE GENOMIC DNA]</scope>
    <source>
        <strain evidence="2 3">B22-T-1</strain>
    </source>
</reference>
<keyword evidence="1" id="KW-0812">Transmembrane</keyword>
<organism evidence="2 3">
    <name type="scientific">Coniella lustricola</name>
    <dbReference type="NCBI Taxonomy" id="2025994"/>
    <lineage>
        <taxon>Eukaryota</taxon>
        <taxon>Fungi</taxon>
        <taxon>Dikarya</taxon>
        <taxon>Ascomycota</taxon>
        <taxon>Pezizomycotina</taxon>
        <taxon>Sordariomycetes</taxon>
        <taxon>Sordariomycetidae</taxon>
        <taxon>Diaporthales</taxon>
        <taxon>Schizoparmaceae</taxon>
        <taxon>Coniella</taxon>
    </lineage>
</organism>
<keyword evidence="3" id="KW-1185">Reference proteome</keyword>
<dbReference type="Proteomes" id="UP000241462">
    <property type="component" value="Unassembled WGS sequence"/>
</dbReference>
<evidence type="ECO:0000313" key="2">
    <source>
        <dbReference type="EMBL" id="PSR80481.1"/>
    </source>
</evidence>
<dbReference type="AlphaFoldDB" id="A0A2T3A0A5"/>
<name>A0A2T3A0A5_9PEZI</name>
<evidence type="ECO:0000256" key="1">
    <source>
        <dbReference type="SAM" id="Phobius"/>
    </source>
</evidence>